<keyword evidence="4" id="KW-1185">Reference proteome</keyword>
<name>A0AAV2HCL5_LYMST</name>
<dbReference type="AlphaFoldDB" id="A0AAV2HCL5"/>
<dbReference type="EMBL" id="CAXITT010000070">
    <property type="protein sequence ID" value="CAL1530474.1"/>
    <property type="molecule type" value="Genomic_DNA"/>
</dbReference>
<feature type="coiled-coil region" evidence="1">
    <location>
        <begin position="231"/>
        <end position="398"/>
    </location>
</feature>
<keyword evidence="1" id="KW-0175">Coiled coil</keyword>
<gene>
    <name evidence="3" type="ORF">GSLYS_00004599001</name>
</gene>
<dbReference type="Proteomes" id="UP001497497">
    <property type="component" value="Unassembled WGS sequence"/>
</dbReference>
<feature type="coiled-coil region" evidence="1">
    <location>
        <begin position="433"/>
        <end position="574"/>
    </location>
</feature>
<comment type="caution">
    <text evidence="3">The sequence shown here is derived from an EMBL/GenBank/DDBJ whole genome shotgun (WGS) entry which is preliminary data.</text>
</comment>
<feature type="compositionally biased region" description="Polar residues" evidence="2">
    <location>
        <begin position="600"/>
        <end position="615"/>
    </location>
</feature>
<feature type="compositionally biased region" description="Polar residues" evidence="2">
    <location>
        <begin position="638"/>
        <end position="651"/>
    </location>
</feature>
<protein>
    <recommendedName>
        <fullName evidence="5">Leucine-, glutamate- and lysine-rich protein 1</fullName>
    </recommendedName>
</protein>
<evidence type="ECO:0008006" key="5">
    <source>
        <dbReference type="Google" id="ProtNLM"/>
    </source>
</evidence>
<dbReference type="PANTHER" id="PTHR34251">
    <property type="entry name" value="LEUCINE-, GLUTAMATE- AND LYSINE-RICH PROTEIN 1"/>
    <property type="match status" value="1"/>
</dbReference>
<evidence type="ECO:0000313" key="4">
    <source>
        <dbReference type="Proteomes" id="UP001497497"/>
    </source>
</evidence>
<proteinExistence type="predicted"/>
<dbReference type="InterPro" id="IPR038799">
    <property type="entry name" value="LEKR1"/>
</dbReference>
<dbReference type="PANTHER" id="PTHR34251:SF1">
    <property type="entry name" value="LEUCINE, GLUTAMATE AND LYSINE RICH 1"/>
    <property type="match status" value="1"/>
</dbReference>
<feature type="region of interest" description="Disordered" evidence="2">
    <location>
        <begin position="592"/>
        <end position="676"/>
    </location>
</feature>
<evidence type="ECO:0000256" key="1">
    <source>
        <dbReference type="SAM" id="Coils"/>
    </source>
</evidence>
<evidence type="ECO:0000313" key="3">
    <source>
        <dbReference type="EMBL" id="CAL1530474.1"/>
    </source>
</evidence>
<reference evidence="3 4" key="1">
    <citation type="submission" date="2024-04" db="EMBL/GenBank/DDBJ databases">
        <authorList>
            <consortium name="Genoscope - CEA"/>
            <person name="William W."/>
        </authorList>
    </citation>
    <scope>NUCLEOTIDE SEQUENCE [LARGE SCALE GENOMIC DNA]</scope>
</reference>
<evidence type="ECO:0000256" key="2">
    <source>
        <dbReference type="SAM" id="MobiDB-lite"/>
    </source>
</evidence>
<organism evidence="3 4">
    <name type="scientific">Lymnaea stagnalis</name>
    <name type="common">Great pond snail</name>
    <name type="synonym">Helix stagnalis</name>
    <dbReference type="NCBI Taxonomy" id="6523"/>
    <lineage>
        <taxon>Eukaryota</taxon>
        <taxon>Metazoa</taxon>
        <taxon>Spiralia</taxon>
        <taxon>Lophotrochozoa</taxon>
        <taxon>Mollusca</taxon>
        <taxon>Gastropoda</taxon>
        <taxon>Heterobranchia</taxon>
        <taxon>Euthyneura</taxon>
        <taxon>Panpulmonata</taxon>
        <taxon>Hygrophila</taxon>
        <taxon>Lymnaeoidea</taxon>
        <taxon>Lymnaeidae</taxon>
        <taxon>Lymnaea</taxon>
    </lineage>
</organism>
<feature type="coiled-coil region" evidence="1">
    <location>
        <begin position="45"/>
        <end position="152"/>
    </location>
</feature>
<accession>A0AAV2HCL5</accession>
<sequence length="676" mass="78109">MEEESGEAFSHYTPQHPLPEEIKKLTRDKTVCKYCGVSYLIHNEIKALEEKLKVAEKELFNLRGLEKREALLNQEIVMMKQQLEEAHMTVDANTKLISTLNREINEVREKNKALDEALQLYRNKQIANLRQLSKLKQSAKQWKDNLKAIKENFTSNQSGILECMATALQNIRLIPECSAKEVSGLESKVQCLEMEQLVVTQSNKAMTETLKIKDSEIKKKNEELQEKDFALNEQRLEFSKLEASMHEASEKLISLKNAEITLNECQNQVRIMTVELDQYKLHLKTKTSEINDLSNKQKQQELAIQKLNQEIKNKENDLGTYLKQVKTLENQCREYQRKEMESAQSNKLNANEVHELKEELQRVKGDVAALKSEREMMIEAHQNRIEDLRESFKNKMAEAENWPQKLHDAVAAERGRHLAEMKTLEENLKHQFVMELQIEKDKYGELMKKFQDQEKEKTNSKENQRALLEQKYKEDIEDLHRQVTECKRRGQEREEELNKEIASLKKIIKDLQDRSAKLDGSDSGKITDLQNQLAKIHQQLIDAQSSVTLLENRLKEAKDEAQFLQGIVRKECEERFELTEALSEARKELLQLKKPPGGYSSMQKRGSVQSTHSSPSPAPLSDVSDPAMLKSKPPLPPNSINLSYSGDSRTNSSHDKNSDVQLMEARKRISNMMGRT</sequence>